<feature type="transmembrane region" description="Helical" evidence="3">
    <location>
        <begin position="387"/>
        <end position="409"/>
    </location>
</feature>
<evidence type="ECO:0000256" key="2">
    <source>
        <dbReference type="SAM" id="MobiDB-lite"/>
    </source>
</evidence>
<dbReference type="PANTHER" id="PTHR23518">
    <property type="entry name" value="C-METHYLTRANSFERASE"/>
    <property type="match status" value="1"/>
</dbReference>
<dbReference type="AlphaFoldDB" id="A0AAD3HJB0"/>
<dbReference type="GO" id="GO:0022857">
    <property type="term" value="F:transmembrane transporter activity"/>
    <property type="evidence" value="ECO:0007669"/>
    <property type="project" value="InterPro"/>
</dbReference>
<feature type="transmembrane region" description="Helical" evidence="3">
    <location>
        <begin position="611"/>
        <end position="628"/>
    </location>
</feature>
<gene>
    <name evidence="5" type="ORF">Agub_g3903</name>
</gene>
<feature type="transmembrane region" description="Helical" evidence="3">
    <location>
        <begin position="634"/>
        <end position="657"/>
    </location>
</feature>
<dbReference type="Gene3D" id="1.20.1250.20">
    <property type="entry name" value="MFS general substrate transporter like domains"/>
    <property type="match status" value="1"/>
</dbReference>
<evidence type="ECO:0000313" key="5">
    <source>
        <dbReference type="EMBL" id="GFR42907.1"/>
    </source>
</evidence>
<evidence type="ECO:0000256" key="3">
    <source>
        <dbReference type="SAM" id="Phobius"/>
    </source>
</evidence>
<evidence type="ECO:0000313" key="6">
    <source>
        <dbReference type="Proteomes" id="UP001054857"/>
    </source>
</evidence>
<keyword evidence="3" id="KW-1133">Transmembrane helix</keyword>
<dbReference type="PANTHER" id="PTHR23518:SF2">
    <property type="entry name" value="MAJOR FACILITATOR SUPERFAMILY TRANSPORTER"/>
    <property type="match status" value="1"/>
</dbReference>
<protein>
    <recommendedName>
        <fullName evidence="4">Major facilitator superfamily (MFS) profile domain-containing protein</fullName>
    </recommendedName>
</protein>
<name>A0AAD3HJB0_9CHLO</name>
<feature type="compositionally biased region" description="Polar residues" evidence="2">
    <location>
        <begin position="211"/>
        <end position="243"/>
    </location>
</feature>
<feature type="transmembrane region" description="Helical" evidence="3">
    <location>
        <begin position="317"/>
        <end position="343"/>
    </location>
</feature>
<evidence type="ECO:0000256" key="1">
    <source>
        <dbReference type="ARBA" id="ARBA00004141"/>
    </source>
</evidence>
<feature type="transmembrane region" description="Helical" evidence="3">
    <location>
        <begin position="700"/>
        <end position="719"/>
    </location>
</feature>
<feature type="transmembrane region" description="Helical" evidence="3">
    <location>
        <begin position="669"/>
        <end position="688"/>
    </location>
</feature>
<dbReference type="SUPFAM" id="SSF103473">
    <property type="entry name" value="MFS general substrate transporter"/>
    <property type="match status" value="1"/>
</dbReference>
<feature type="region of interest" description="Disordered" evidence="2">
    <location>
        <begin position="109"/>
        <end position="134"/>
    </location>
</feature>
<accession>A0AAD3HJB0</accession>
<keyword evidence="6" id="KW-1185">Reference proteome</keyword>
<keyword evidence="3" id="KW-0472">Membrane</keyword>
<feature type="region of interest" description="Disordered" evidence="2">
    <location>
        <begin position="186"/>
        <end position="274"/>
    </location>
</feature>
<dbReference type="Proteomes" id="UP001054857">
    <property type="component" value="Unassembled WGS sequence"/>
</dbReference>
<dbReference type="InterPro" id="IPR036259">
    <property type="entry name" value="MFS_trans_sf"/>
</dbReference>
<keyword evidence="3" id="KW-0812">Transmembrane</keyword>
<proteinExistence type="predicted"/>
<evidence type="ECO:0000259" key="4">
    <source>
        <dbReference type="PROSITE" id="PS50850"/>
    </source>
</evidence>
<feature type="transmembrane region" description="Helical" evidence="3">
    <location>
        <begin position="582"/>
        <end position="599"/>
    </location>
</feature>
<feature type="compositionally biased region" description="Low complexity" evidence="2">
    <location>
        <begin position="200"/>
        <end position="210"/>
    </location>
</feature>
<reference evidence="5 6" key="1">
    <citation type="journal article" date="2021" name="Sci. Rep.">
        <title>Genome sequencing of the multicellular alga Astrephomene provides insights into convergent evolution of germ-soma differentiation.</title>
        <authorList>
            <person name="Yamashita S."/>
            <person name="Yamamoto K."/>
            <person name="Matsuzaki R."/>
            <person name="Suzuki S."/>
            <person name="Yamaguchi H."/>
            <person name="Hirooka S."/>
            <person name="Minakuchi Y."/>
            <person name="Miyagishima S."/>
            <person name="Kawachi M."/>
            <person name="Toyoda A."/>
            <person name="Nozaki H."/>
        </authorList>
    </citation>
    <scope>NUCLEOTIDE SEQUENCE [LARGE SCALE GENOMIC DNA]</scope>
    <source>
        <strain evidence="5 6">NIES-4017</strain>
    </source>
</reference>
<feature type="domain" description="Major facilitator superfamily (MFS) profile" evidence="4">
    <location>
        <begin position="317"/>
        <end position="723"/>
    </location>
</feature>
<comment type="caution">
    <text evidence="5">The sequence shown here is derived from an EMBL/GenBank/DDBJ whole genome shotgun (WGS) entry which is preliminary data.</text>
</comment>
<feature type="compositionally biased region" description="Low complexity" evidence="2">
    <location>
        <begin position="109"/>
        <end position="123"/>
    </location>
</feature>
<dbReference type="CDD" id="cd17370">
    <property type="entry name" value="MFS_MJ1317_like"/>
    <property type="match status" value="1"/>
</dbReference>
<dbReference type="InterPro" id="IPR020846">
    <property type="entry name" value="MFS_dom"/>
</dbReference>
<sequence>MASRGTMRSSALHGRPLFGGAPRRAWVPSVRPRVCTWVIVPSRDSASESSGKRVPLLWTYSDDLSGLGELQQQKEVLEEVYQRGAAATTTSTTSTSTISPAVTSPSLAAAAAPATRSSSNAATGVPTGAGEEDEEQAVGLMAVSDPVVLDPALLSERLSSSALASTSAPSFAAAAALQSSACEASQQLHSQRSSHHHHLASTASSSSTLSQPPVTQQRHSSSPAGQKSTADCLSSSISSSNVMEQAAPSHGSPQAAAPQHLSRHDATKPTTTAAAVQPAAVVATTAEAAAATSGAAAPVGSSSSSDHSTSTTIPGSIWILCCISAALTCASCVFNTALPIYMVSELKMSMKSMGMFEGLLEAFSYIVRMCSGVVSDRMTSRKAAITLGFAAGAAAKFGMAGAGTVGLLFGGKAIDRLANGIQAAPRDALIGDLSPPTVRSACFGLAQSLRKWGSAVGALAAFTLMKASNNNYQLIFYSAATVSLLATLAFVVFVPAHERVVEAKQAPTQAAAGSDAAVSSSPSASSSSSSGVAGFLRSVVSMGSDFYRMLGVICLYAMGHVNESLLEARAMEVGFGKAEATLVVAALAGVTFLTAFPLGKLDDKYGPGTTFAVGISALIAGDLVLLAAGSHPLALFAACGFLGVHWAVIQGPLLSIVSGLAPSHLRGTAFGIFYTVMAVTAVAANTMYGSIWHMYGANAAFMTSAALMTVVLTALPYMLPPSALAASRRLGGAGTAAASAAPVSAPAVTATILPAAA</sequence>
<dbReference type="PROSITE" id="PS50850">
    <property type="entry name" value="MFS"/>
    <property type="match status" value="1"/>
</dbReference>
<feature type="transmembrane region" description="Helical" evidence="3">
    <location>
        <begin position="474"/>
        <end position="494"/>
    </location>
</feature>
<dbReference type="EMBL" id="BMAR01000004">
    <property type="protein sequence ID" value="GFR42907.1"/>
    <property type="molecule type" value="Genomic_DNA"/>
</dbReference>
<comment type="subcellular location">
    <subcellularLocation>
        <location evidence="1">Membrane</location>
        <topology evidence="1">Multi-pass membrane protein</topology>
    </subcellularLocation>
</comment>
<dbReference type="Pfam" id="PF07690">
    <property type="entry name" value="MFS_1"/>
    <property type="match status" value="1"/>
</dbReference>
<dbReference type="GO" id="GO:0016020">
    <property type="term" value="C:membrane"/>
    <property type="evidence" value="ECO:0007669"/>
    <property type="project" value="UniProtKB-SubCell"/>
</dbReference>
<dbReference type="InterPro" id="IPR011701">
    <property type="entry name" value="MFS"/>
</dbReference>
<organism evidence="5 6">
    <name type="scientific">Astrephomene gubernaculifera</name>
    <dbReference type="NCBI Taxonomy" id="47775"/>
    <lineage>
        <taxon>Eukaryota</taxon>
        <taxon>Viridiplantae</taxon>
        <taxon>Chlorophyta</taxon>
        <taxon>core chlorophytes</taxon>
        <taxon>Chlorophyceae</taxon>
        <taxon>CS clade</taxon>
        <taxon>Chlamydomonadales</taxon>
        <taxon>Astrephomenaceae</taxon>
        <taxon>Astrephomene</taxon>
    </lineage>
</organism>